<dbReference type="EMBL" id="FOLX01000002">
    <property type="protein sequence ID" value="SFD15207.1"/>
    <property type="molecule type" value="Genomic_DNA"/>
</dbReference>
<protein>
    <submittedName>
        <fullName evidence="5">TRAP-type C4-dicarboxylate transport system, substrate-binding protein</fullName>
    </submittedName>
</protein>
<dbReference type="Proteomes" id="UP000231644">
    <property type="component" value="Unassembled WGS sequence"/>
</dbReference>
<dbReference type="AlphaFoldDB" id="A0A1I1PZQ8"/>
<dbReference type="STRING" id="517719.SAMN05421762_3403"/>
<sequence length="367" mass="39261">MKTAFKMTLGAAALALAPQIAMAETEVTYSSWFPGSSTLHTKVLTPFFDRVTEATGGEVTFKVFTDGTVAGGRNTLQAIRDGVADMGLLATSYHPGELSTAAWLSEGSILVRDALVGAGAYNEMIFKHCPQCLDEMEAQGIVPIAYHATPPYKTMCNKPVETAEDMKGLRVRTFGSWASWVNAAGGNAVTMTVPEAYEGLERGQLDCVAGSAAWLIQFSLFDVVKDVSNLPIGTFAGGIPLNMNADTWGDLSAEQQTLFYKEGIAAAVDVAVEFDAEDNQALAEAGGHNVNVIEPAEDLKAAFAAFAETEVDRMKALAEQREIANADALLETYLGLLKKWEGIVDELDGDRDAIAARIYQEAMPVGQ</sequence>
<evidence type="ECO:0000256" key="3">
    <source>
        <dbReference type="ARBA" id="ARBA00022764"/>
    </source>
</evidence>
<evidence type="ECO:0000256" key="1">
    <source>
        <dbReference type="ARBA" id="ARBA00004418"/>
    </source>
</evidence>
<dbReference type="RefSeq" id="WP_093454591.1">
    <property type="nucleotide sequence ID" value="NZ_BAABWI010000007.1"/>
</dbReference>
<dbReference type="InterPro" id="IPR038404">
    <property type="entry name" value="TRAP_DctP_sf"/>
</dbReference>
<name>A0A1I1PZQ8_9RHOB</name>
<evidence type="ECO:0000313" key="5">
    <source>
        <dbReference type="EMBL" id="SFD15207.1"/>
    </source>
</evidence>
<reference evidence="5 6" key="1">
    <citation type="submission" date="2016-10" db="EMBL/GenBank/DDBJ databases">
        <authorList>
            <person name="de Groot N.N."/>
        </authorList>
    </citation>
    <scope>NUCLEOTIDE SEQUENCE [LARGE SCALE GENOMIC DNA]</scope>
    <source>
        <strain evidence="5 6">DSM 29619</strain>
    </source>
</reference>
<dbReference type="OrthoDB" id="9769667at2"/>
<comment type="subcellular location">
    <subcellularLocation>
        <location evidence="1">Periplasm</location>
    </subcellularLocation>
</comment>
<dbReference type="InterPro" id="IPR018389">
    <property type="entry name" value="DctP_fam"/>
</dbReference>
<keyword evidence="3" id="KW-0574">Periplasm</keyword>
<accession>A0A1I1PZQ8</accession>
<proteinExistence type="predicted"/>
<evidence type="ECO:0000313" key="6">
    <source>
        <dbReference type="Proteomes" id="UP000231644"/>
    </source>
</evidence>
<evidence type="ECO:0000256" key="4">
    <source>
        <dbReference type="SAM" id="SignalP"/>
    </source>
</evidence>
<organism evidence="5 6">
    <name type="scientific">Pseudooceanicola nitratireducens</name>
    <dbReference type="NCBI Taxonomy" id="517719"/>
    <lineage>
        <taxon>Bacteria</taxon>
        <taxon>Pseudomonadati</taxon>
        <taxon>Pseudomonadota</taxon>
        <taxon>Alphaproteobacteria</taxon>
        <taxon>Rhodobacterales</taxon>
        <taxon>Paracoccaceae</taxon>
        <taxon>Pseudooceanicola</taxon>
    </lineage>
</organism>
<dbReference type="GO" id="GO:0055085">
    <property type="term" value="P:transmembrane transport"/>
    <property type="evidence" value="ECO:0007669"/>
    <property type="project" value="InterPro"/>
</dbReference>
<dbReference type="PANTHER" id="PTHR33376:SF15">
    <property type="entry name" value="BLL6794 PROTEIN"/>
    <property type="match status" value="1"/>
</dbReference>
<keyword evidence="2 4" id="KW-0732">Signal</keyword>
<feature type="chain" id="PRO_5014110487" evidence="4">
    <location>
        <begin position="24"/>
        <end position="367"/>
    </location>
</feature>
<feature type="signal peptide" evidence="4">
    <location>
        <begin position="1"/>
        <end position="23"/>
    </location>
</feature>
<dbReference type="NCBIfam" id="NF037995">
    <property type="entry name" value="TRAP_S1"/>
    <property type="match status" value="1"/>
</dbReference>
<dbReference type="GO" id="GO:0042597">
    <property type="term" value="C:periplasmic space"/>
    <property type="evidence" value="ECO:0007669"/>
    <property type="project" value="UniProtKB-SubCell"/>
</dbReference>
<evidence type="ECO:0000256" key="2">
    <source>
        <dbReference type="ARBA" id="ARBA00022729"/>
    </source>
</evidence>
<gene>
    <name evidence="5" type="ORF">SAMN05421762_3403</name>
</gene>
<keyword evidence="6" id="KW-1185">Reference proteome</keyword>
<dbReference type="PANTHER" id="PTHR33376">
    <property type="match status" value="1"/>
</dbReference>
<dbReference type="CDD" id="cd13666">
    <property type="entry name" value="PBP2_TRAP_DctP_like_1"/>
    <property type="match status" value="1"/>
</dbReference>
<dbReference type="Pfam" id="PF03480">
    <property type="entry name" value="DctP"/>
    <property type="match status" value="1"/>
</dbReference>
<dbReference type="Gene3D" id="3.40.190.170">
    <property type="entry name" value="Bacterial extracellular solute-binding protein, family 7"/>
    <property type="match status" value="1"/>
</dbReference>